<dbReference type="GO" id="GO:0051287">
    <property type="term" value="F:NAD binding"/>
    <property type="evidence" value="ECO:0007669"/>
    <property type="project" value="InterPro"/>
</dbReference>
<name>A0A833N5P6_9BACT</name>
<keyword evidence="2" id="KW-0560">Oxidoreductase</keyword>
<dbReference type="Pfam" id="PF03721">
    <property type="entry name" value="UDPG_MGDP_dh_N"/>
    <property type="match status" value="1"/>
</dbReference>
<dbReference type="InterPro" id="IPR001732">
    <property type="entry name" value="UDP-Glc/GDP-Man_DH_N"/>
</dbReference>
<accession>A0A833N5P6</accession>
<dbReference type="InterPro" id="IPR014026">
    <property type="entry name" value="UDP-Glc/GDP-Man_DH_dimer"/>
</dbReference>
<comment type="similarity">
    <text evidence="1 4">Belongs to the UDP-glucose/GDP-mannose dehydrogenase family.</text>
</comment>
<dbReference type="GO" id="GO:0016616">
    <property type="term" value="F:oxidoreductase activity, acting on the CH-OH group of donors, NAD or NADP as acceptor"/>
    <property type="evidence" value="ECO:0007669"/>
    <property type="project" value="InterPro"/>
</dbReference>
<dbReference type="PIRSF" id="PIRSF000124">
    <property type="entry name" value="UDPglc_GDPman_dh"/>
    <property type="match status" value="1"/>
</dbReference>
<dbReference type="GO" id="GO:0000271">
    <property type="term" value="P:polysaccharide biosynthetic process"/>
    <property type="evidence" value="ECO:0007669"/>
    <property type="project" value="InterPro"/>
</dbReference>
<evidence type="ECO:0000256" key="3">
    <source>
        <dbReference type="ARBA" id="ARBA00023027"/>
    </source>
</evidence>
<keyword evidence="7" id="KW-1185">Reference proteome</keyword>
<sequence>MNVLEDSNFKLGVIGLGYVGLPLAVSFSKKYRVIGFDSNKKKIEKLKNGIDYTNEIEDINLLKNEKILFTENMMDLFACKAYIVAVPTPIDKGNKPDLNPLISACNTLGEIIKSSDEKPYICFESTVYPGCTEEDCIPIIEKVSEKKHGIDFFIGYSPERINPGDKNHKFESIVKVVSGCCEDSKNFFATLYSSVITAGVYIASSIKVAEAAKVIENTQRDINIALINELAIIFSKLNIDTKEVLTAAQTKWNFLNFSPGLVGGHCIGVDPYYLTHKAETVGYIPKVILAGRAINDSMGCFIASESIKLVLKSRPKNLEYYKALILGFSFKENVSDVRNTKVINIVNTLKSYSFHVDIMDPIADSGDALHEYNIELYNHNIIDFKIYDCIFFAVPHLEFNNLIDEIINESNFTGTFIDVKSMLSKNQIDKIKCKMQYWRV</sequence>
<feature type="domain" description="UDP-glucose/GDP-mannose dehydrogenase C-terminal" evidence="5">
    <location>
        <begin position="324"/>
        <end position="425"/>
    </location>
</feature>
<keyword evidence="3" id="KW-0520">NAD</keyword>
<dbReference type="PANTHER" id="PTHR43491">
    <property type="entry name" value="UDP-N-ACETYL-D-MANNOSAMINE DEHYDROGENASE"/>
    <property type="match status" value="1"/>
</dbReference>
<comment type="caution">
    <text evidence="6">The sequence shown here is derived from an EMBL/GenBank/DDBJ whole genome shotgun (WGS) entry which is preliminary data.</text>
</comment>
<evidence type="ECO:0000256" key="1">
    <source>
        <dbReference type="ARBA" id="ARBA00006601"/>
    </source>
</evidence>
<protein>
    <submittedName>
        <fullName evidence="6">Nucleotide sugar dehydrogenase</fullName>
    </submittedName>
</protein>
<evidence type="ECO:0000259" key="5">
    <source>
        <dbReference type="SMART" id="SM00984"/>
    </source>
</evidence>
<proteinExistence type="inferred from homology"/>
<evidence type="ECO:0000313" key="6">
    <source>
        <dbReference type="EMBL" id="KAB8028151.1"/>
    </source>
</evidence>
<dbReference type="NCBIfam" id="TIGR03026">
    <property type="entry name" value="NDP-sugDHase"/>
    <property type="match status" value="1"/>
</dbReference>
<evidence type="ECO:0000313" key="7">
    <source>
        <dbReference type="Proteomes" id="UP000442694"/>
    </source>
</evidence>
<dbReference type="EMBL" id="WFLN01000010">
    <property type="protein sequence ID" value="KAB8028151.1"/>
    <property type="molecule type" value="Genomic_DNA"/>
</dbReference>
<dbReference type="Gene3D" id="3.40.50.720">
    <property type="entry name" value="NAD(P)-binding Rossmann-like Domain"/>
    <property type="match status" value="2"/>
</dbReference>
<dbReference type="InterPro" id="IPR008927">
    <property type="entry name" value="6-PGluconate_DH-like_C_sf"/>
</dbReference>
<organism evidence="6 7">
    <name type="scientific">Fluviispira multicolorata</name>
    <dbReference type="NCBI Taxonomy" id="2654512"/>
    <lineage>
        <taxon>Bacteria</taxon>
        <taxon>Pseudomonadati</taxon>
        <taxon>Bdellovibrionota</taxon>
        <taxon>Oligoflexia</taxon>
        <taxon>Silvanigrellales</taxon>
        <taxon>Silvanigrellaceae</taxon>
        <taxon>Fluviispira</taxon>
    </lineage>
</organism>
<dbReference type="InterPro" id="IPR028359">
    <property type="entry name" value="UDP_ManNAc/GlcNAc_DH"/>
</dbReference>
<reference evidence="6 7" key="1">
    <citation type="submission" date="2019-10" db="EMBL/GenBank/DDBJ databases">
        <title>New genus of Silvanigrellaceae.</title>
        <authorList>
            <person name="Pitt A."/>
            <person name="Hahn M.W."/>
        </authorList>
    </citation>
    <scope>NUCLEOTIDE SEQUENCE [LARGE SCALE GENOMIC DNA]</scope>
    <source>
        <strain evidence="6 7">33A1-SZDP</strain>
    </source>
</reference>
<dbReference type="AlphaFoldDB" id="A0A833N5P6"/>
<dbReference type="InterPro" id="IPR036291">
    <property type="entry name" value="NAD(P)-bd_dom_sf"/>
</dbReference>
<dbReference type="PIRSF" id="PIRSF500136">
    <property type="entry name" value="UDP_ManNAc_DH"/>
    <property type="match status" value="1"/>
</dbReference>
<evidence type="ECO:0000256" key="4">
    <source>
        <dbReference type="PIRNR" id="PIRNR000124"/>
    </source>
</evidence>
<dbReference type="InterPro" id="IPR036220">
    <property type="entry name" value="UDP-Glc/GDP-Man_DH_C_sf"/>
</dbReference>
<dbReference type="InterPro" id="IPR017476">
    <property type="entry name" value="UDP-Glc/GDP-Man"/>
</dbReference>
<dbReference type="SMART" id="SM00984">
    <property type="entry name" value="UDPG_MGDP_dh_C"/>
    <property type="match status" value="1"/>
</dbReference>
<dbReference type="Proteomes" id="UP000442694">
    <property type="component" value="Unassembled WGS sequence"/>
</dbReference>
<dbReference type="GO" id="GO:0016628">
    <property type="term" value="F:oxidoreductase activity, acting on the CH-CH group of donors, NAD or NADP as acceptor"/>
    <property type="evidence" value="ECO:0007669"/>
    <property type="project" value="InterPro"/>
</dbReference>
<dbReference type="Pfam" id="PF00984">
    <property type="entry name" value="UDPG_MGDP_dh"/>
    <property type="match status" value="1"/>
</dbReference>
<dbReference type="Pfam" id="PF03720">
    <property type="entry name" value="UDPG_MGDP_dh_C"/>
    <property type="match status" value="1"/>
</dbReference>
<dbReference type="SUPFAM" id="SSF48179">
    <property type="entry name" value="6-phosphogluconate dehydrogenase C-terminal domain-like"/>
    <property type="match status" value="1"/>
</dbReference>
<gene>
    <name evidence="6" type="ORF">GCL57_13425</name>
</gene>
<dbReference type="InterPro" id="IPR014027">
    <property type="entry name" value="UDP-Glc/GDP-Man_DH_C"/>
</dbReference>
<dbReference type="SUPFAM" id="SSF52413">
    <property type="entry name" value="UDP-glucose/GDP-mannose dehydrogenase C-terminal domain"/>
    <property type="match status" value="1"/>
</dbReference>
<dbReference type="PANTHER" id="PTHR43491:SF2">
    <property type="entry name" value="UDP-N-ACETYL-D-MANNOSAMINE DEHYDROGENASE"/>
    <property type="match status" value="1"/>
</dbReference>
<dbReference type="SUPFAM" id="SSF51735">
    <property type="entry name" value="NAD(P)-binding Rossmann-fold domains"/>
    <property type="match status" value="1"/>
</dbReference>
<evidence type="ECO:0000256" key="2">
    <source>
        <dbReference type="ARBA" id="ARBA00023002"/>
    </source>
</evidence>